<name>A0A239GQN3_9FIRM</name>
<sequence>MPRTARVKSKSGIYHVIIRGANRQEIFHDDEDCLKFLETLAKYKVKSEIKIYGWCLMNNHIHLLVEEGKEELATTMKRIGVSFVAYYHCKYDTTGHLFQDRYKSENVESEEYLITVIRYIHQNPIKAGLVSKPQDWKWSSCSGYYGKKLYPQELLDSELILKLFSEDNEIAEKRFKEFNEQENEDNCLDDVITTRLRDEDVRLEIEKIISGINVAQIKRLPKDQRNKIIKKAKCIEGVTQRQLARVLGVSQALISTT</sequence>
<dbReference type="GO" id="GO:0006313">
    <property type="term" value="P:DNA transposition"/>
    <property type="evidence" value="ECO:0007669"/>
    <property type="project" value="InterPro"/>
</dbReference>
<dbReference type="GO" id="GO:0004803">
    <property type="term" value="F:transposase activity"/>
    <property type="evidence" value="ECO:0007669"/>
    <property type="project" value="InterPro"/>
</dbReference>
<dbReference type="Gene3D" id="3.30.70.1290">
    <property type="entry name" value="Transposase IS200-like"/>
    <property type="match status" value="1"/>
</dbReference>
<reference evidence="2 3" key="1">
    <citation type="submission" date="2017-06" db="EMBL/GenBank/DDBJ databases">
        <authorList>
            <person name="Kim H.J."/>
            <person name="Triplett B.A."/>
        </authorList>
    </citation>
    <scope>NUCLEOTIDE SEQUENCE [LARGE SCALE GENOMIC DNA]</scope>
    <source>
        <strain evidence="2 3">SCA</strain>
    </source>
</reference>
<dbReference type="PANTHER" id="PTHR34322:SF2">
    <property type="entry name" value="TRANSPOSASE IS200-LIKE DOMAIN-CONTAINING PROTEIN"/>
    <property type="match status" value="1"/>
</dbReference>
<accession>A0A239GQN3</accession>
<evidence type="ECO:0000313" key="2">
    <source>
        <dbReference type="EMBL" id="SNS70823.1"/>
    </source>
</evidence>
<dbReference type="SMART" id="SM01321">
    <property type="entry name" value="Y1_Tnp"/>
    <property type="match status" value="1"/>
</dbReference>
<dbReference type="SUPFAM" id="SSF143422">
    <property type="entry name" value="Transposase IS200-like"/>
    <property type="match status" value="1"/>
</dbReference>
<dbReference type="RefSeq" id="WP_089283916.1">
    <property type="nucleotide sequence ID" value="NZ_FZOJ01000018.1"/>
</dbReference>
<evidence type="ECO:0000313" key="3">
    <source>
        <dbReference type="Proteomes" id="UP000198304"/>
    </source>
</evidence>
<dbReference type="OrthoDB" id="9788881at2"/>
<dbReference type="NCBIfam" id="NF047646">
    <property type="entry name" value="REP_Tyr_transpos"/>
    <property type="match status" value="1"/>
</dbReference>
<dbReference type="PANTHER" id="PTHR34322">
    <property type="entry name" value="TRANSPOSASE, Y1_TNP DOMAIN-CONTAINING"/>
    <property type="match status" value="1"/>
</dbReference>
<dbReference type="AlphaFoldDB" id="A0A239GQN3"/>
<dbReference type="InterPro" id="IPR036515">
    <property type="entry name" value="Transposase_17_sf"/>
</dbReference>
<feature type="domain" description="Transposase IS200-like" evidence="1">
    <location>
        <begin position="9"/>
        <end position="123"/>
    </location>
</feature>
<keyword evidence="3" id="KW-1185">Reference proteome</keyword>
<evidence type="ECO:0000259" key="1">
    <source>
        <dbReference type="SMART" id="SM01321"/>
    </source>
</evidence>
<organism evidence="2 3">
    <name type="scientific">Anaerovirgula multivorans</name>
    <dbReference type="NCBI Taxonomy" id="312168"/>
    <lineage>
        <taxon>Bacteria</taxon>
        <taxon>Bacillati</taxon>
        <taxon>Bacillota</taxon>
        <taxon>Clostridia</taxon>
        <taxon>Peptostreptococcales</taxon>
        <taxon>Natronincolaceae</taxon>
        <taxon>Anaerovirgula</taxon>
    </lineage>
</organism>
<dbReference type="InterPro" id="IPR002686">
    <property type="entry name" value="Transposase_17"/>
</dbReference>
<proteinExistence type="predicted"/>
<gene>
    <name evidence="2" type="ORF">SAMN05446037_101810</name>
</gene>
<dbReference type="EMBL" id="FZOJ01000018">
    <property type="protein sequence ID" value="SNS70823.1"/>
    <property type="molecule type" value="Genomic_DNA"/>
</dbReference>
<dbReference type="Proteomes" id="UP000198304">
    <property type="component" value="Unassembled WGS sequence"/>
</dbReference>
<protein>
    <submittedName>
        <fullName evidence="2">REP element-mobilizing transposase RayT</fullName>
    </submittedName>
</protein>
<dbReference type="GO" id="GO:0003677">
    <property type="term" value="F:DNA binding"/>
    <property type="evidence" value="ECO:0007669"/>
    <property type="project" value="InterPro"/>
</dbReference>
<dbReference type="Pfam" id="PF01797">
    <property type="entry name" value="Y1_Tnp"/>
    <property type="match status" value="1"/>
</dbReference>